<name>A0A1T4VDI8_9GAMM</name>
<organism evidence="7 8">
    <name type="scientific">Succinivibrio dextrinosolvens DSM 3072</name>
    <dbReference type="NCBI Taxonomy" id="1123324"/>
    <lineage>
        <taxon>Bacteria</taxon>
        <taxon>Pseudomonadati</taxon>
        <taxon>Pseudomonadota</taxon>
        <taxon>Gammaproteobacteria</taxon>
        <taxon>Aeromonadales</taxon>
        <taxon>Succinivibrionaceae</taxon>
        <taxon>Succinivibrio</taxon>
    </lineage>
</organism>
<feature type="transmembrane region" description="Helical" evidence="5">
    <location>
        <begin position="242"/>
        <end position="261"/>
    </location>
</feature>
<comment type="subcellular location">
    <subcellularLocation>
        <location evidence="1">Membrane</location>
        <topology evidence="1">Multi-pass membrane protein</topology>
    </subcellularLocation>
</comment>
<dbReference type="STRING" id="83771.SAMN02910357_01014"/>
<evidence type="ECO:0000256" key="5">
    <source>
        <dbReference type="SAM" id="Phobius"/>
    </source>
</evidence>
<dbReference type="InterPro" id="IPR007688">
    <property type="entry name" value="Conjugal_tfr_TrbL/VirB6"/>
</dbReference>
<dbReference type="GO" id="GO:0016020">
    <property type="term" value="C:membrane"/>
    <property type="evidence" value="ECO:0007669"/>
    <property type="project" value="UniProtKB-SubCell"/>
</dbReference>
<evidence type="ECO:0000256" key="3">
    <source>
        <dbReference type="ARBA" id="ARBA00022989"/>
    </source>
</evidence>
<evidence type="ECO:0000256" key="4">
    <source>
        <dbReference type="ARBA" id="ARBA00023136"/>
    </source>
</evidence>
<dbReference type="AlphaFoldDB" id="A0A1T4VDI8"/>
<dbReference type="EMBL" id="FUXX01000020">
    <property type="protein sequence ID" value="SKA63049.1"/>
    <property type="molecule type" value="Genomic_DNA"/>
</dbReference>
<accession>A0A1T4VDI8</accession>
<feature type="transmembrane region" description="Helical" evidence="5">
    <location>
        <begin position="51"/>
        <end position="69"/>
    </location>
</feature>
<feature type="chain" id="PRO_5012910900" evidence="6">
    <location>
        <begin position="18"/>
        <end position="301"/>
    </location>
</feature>
<evidence type="ECO:0000256" key="1">
    <source>
        <dbReference type="ARBA" id="ARBA00004141"/>
    </source>
</evidence>
<gene>
    <name evidence="7" type="ORF">SAMN02745213_01351</name>
</gene>
<feature type="transmembrane region" description="Helical" evidence="5">
    <location>
        <begin position="76"/>
        <end position="94"/>
    </location>
</feature>
<evidence type="ECO:0000256" key="6">
    <source>
        <dbReference type="SAM" id="SignalP"/>
    </source>
</evidence>
<dbReference type="Proteomes" id="UP000242432">
    <property type="component" value="Unassembled WGS sequence"/>
</dbReference>
<sequence>MKLLLLNLIFLSGSAAAVELNADGILNSLIDEFVSCVNDSAGPIHQAAMRLFWLLVPINLVISGIRCVFNGDFSDFFFSLVTSVLFTGIFYYLLSHDYAIGKSIIDSFVTMVDDDYMGPSELIDLVFNIDRQINNLMTSNVLGLVSKLQIVICMIVFSVVMFFVILRFVSIYLTAQILCVIGVFVLGFGGLKATRYLAVNYLKLLISKGLELITVLIITKTGCRILNDVIDATKLYEEGLSVLKHSECMVMIFISLFIFVLSKSLPPVMSSLMSGTSGGFETGLGLSLKKYRFLISRNSGK</sequence>
<dbReference type="Pfam" id="PF04610">
    <property type="entry name" value="TrbL"/>
    <property type="match status" value="1"/>
</dbReference>
<evidence type="ECO:0000313" key="7">
    <source>
        <dbReference type="EMBL" id="SKA63049.1"/>
    </source>
</evidence>
<dbReference type="RefSeq" id="WP_078928826.1">
    <property type="nucleotide sequence ID" value="NZ_FUXX01000020.1"/>
</dbReference>
<feature type="transmembrane region" description="Helical" evidence="5">
    <location>
        <begin position="171"/>
        <end position="191"/>
    </location>
</feature>
<evidence type="ECO:0000256" key="2">
    <source>
        <dbReference type="ARBA" id="ARBA00022692"/>
    </source>
</evidence>
<feature type="transmembrane region" description="Helical" evidence="5">
    <location>
        <begin position="144"/>
        <end position="164"/>
    </location>
</feature>
<dbReference type="GO" id="GO:0030255">
    <property type="term" value="P:protein secretion by the type IV secretion system"/>
    <property type="evidence" value="ECO:0007669"/>
    <property type="project" value="InterPro"/>
</dbReference>
<proteinExistence type="predicted"/>
<evidence type="ECO:0000313" key="8">
    <source>
        <dbReference type="Proteomes" id="UP000242432"/>
    </source>
</evidence>
<feature type="signal peptide" evidence="6">
    <location>
        <begin position="1"/>
        <end position="17"/>
    </location>
</feature>
<keyword evidence="6" id="KW-0732">Signal</keyword>
<keyword evidence="3 5" id="KW-1133">Transmembrane helix</keyword>
<keyword evidence="2 5" id="KW-0812">Transmembrane</keyword>
<reference evidence="8" key="1">
    <citation type="submission" date="2017-02" db="EMBL/GenBank/DDBJ databases">
        <authorList>
            <person name="Varghese N."/>
            <person name="Submissions S."/>
        </authorList>
    </citation>
    <scope>NUCLEOTIDE SEQUENCE [LARGE SCALE GENOMIC DNA]</scope>
    <source>
        <strain evidence="8">DSM 3072</strain>
    </source>
</reference>
<keyword evidence="4 5" id="KW-0472">Membrane</keyword>
<keyword evidence="8" id="KW-1185">Reference proteome</keyword>
<protein>
    <submittedName>
        <fullName evidence="7">P-type conjugative transfer protein TrbL</fullName>
    </submittedName>
</protein>